<sequence length="75" mass="8462">MPDLLSDGQTPEAWSEELQGFGVYVSPRLIRSKAHKTGQFYKLGRLMLLTRKQIVSLIECPADSARSRESQILRG</sequence>
<evidence type="ECO:0000313" key="1">
    <source>
        <dbReference type="EMBL" id="GFE64360.1"/>
    </source>
</evidence>
<organism evidence="1 2">
    <name type="scientific">Litoreibacter roseus</name>
    <dbReference type="NCBI Taxonomy" id="2601869"/>
    <lineage>
        <taxon>Bacteria</taxon>
        <taxon>Pseudomonadati</taxon>
        <taxon>Pseudomonadota</taxon>
        <taxon>Alphaproteobacteria</taxon>
        <taxon>Rhodobacterales</taxon>
        <taxon>Roseobacteraceae</taxon>
        <taxon>Litoreibacter</taxon>
    </lineage>
</organism>
<protein>
    <recommendedName>
        <fullName evidence="3">DNA-binding protein</fullName>
    </recommendedName>
</protein>
<dbReference type="Proteomes" id="UP000436822">
    <property type="component" value="Unassembled WGS sequence"/>
</dbReference>
<keyword evidence="2" id="KW-1185">Reference proteome</keyword>
<evidence type="ECO:0000313" key="2">
    <source>
        <dbReference type="Proteomes" id="UP000436822"/>
    </source>
</evidence>
<reference evidence="1 2" key="1">
    <citation type="submission" date="2019-12" db="EMBL/GenBank/DDBJ databases">
        <title>Litoreibacter badius sp. nov., a novel bacteriochlorophyll a-containing bacterium in the genus Litoreibacter.</title>
        <authorList>
            <person name="Kanamuro M."/>
            <person name="Takabe Y."/>
            <person name="Mori K."/>
            <person name="Takaichi S."/>
            <person name="Hanada S."/>
        </authorList>
    </citation>
    <scope>NUCLEOTIDE SEQUENCE [LARGE SCALE GENOMIC DNA]</scope>
    <source>
        <strain evidence="1 2">K6</strain>
    </source>
</reference>
<proteinExistence type="predicted"/>
<comment type="caution">
    <text evidence="1">The sequence shown here is derived from an EMBL/GenBank/DDBJ whole genome shotgun (WGS) entry which is preliminary data.</text>
</comment>
<accession>A0A6N6JEZ0</accession>
<name>A0A6N6JEZ0_9RHOB</name>
<evidence type="ECO:0008006" key="3">
    <source>
        <dbReference type="Google" id="ProtNLM"/>
    </source>
</evidence>
<gene>
    <name evidence="1" type="ORF">KIN_14340</name>
</gene>
<dbReference type="EMBL" id="BLJE01000002">
    <property type="protein sequence ID" value="GFE64360.1"/>
    <property type="molecule type" value="Genomic_DNA"/>
</dbReference>
<dbReference type="AlphaFoldDB" id="A0A6N6JEZ0"/>